<dbReference type="PANTHER" id="PTHR23024:SF429">
    <property type="entry name" value="ALPHA_BETA HYDROLASE FOLD PROTEIN"/>
    <property type="match status" value="1"/>
</dbReference>
<evidence type="ECO:0000256" key="2">
    <source>
        <dbReference type="ARBA" id="ARBA00022801"/>
    </source>
</evidence>
<sequence length="307" mass="33512">MDSEAGSGDGVVFEFLPAFRVFKSGRVQRLFPDDRLPPSTDPLTGVQSKDILIDPQTQLSVRIFLPHVSHSTKKLPLLIYIHGGAFSIGSVATPIYHHHLISLAAEANAVALSVEYRLAPEHPLPAAYDDAWAAVEWAASHSNGKGEEIWLNQHADFNHVSVVGDSAGANISYNVVVRASESNNGAKGMKISGLGLVHPFFMIDKPDKLIDYIFPTSSGLDDPRLNPWANPKLGKLRCGRVLILAADLDLLKDRAHGFYAALRENGFEGSVEMVETQGEDHVFHLFNPNTDKAVALLKKLASFIQSM</sequence>
<name>A0ABP0XR60_9ROSI</name>
<comment type="similarity">
    <text evidence="1">Belongs to the 'GDXG' lipolytic enzyme family.</text>
</comment>
<dbReference type="PROSITE" id="PS01173">
    <property type="entry name" value="LIPASE_GDXG_HIS"/>
    <property type="match status" value="1"/>
</dbReference>
<evidence type="ECO:0000313" key="4">
    <source>
        <dbReference type="EMBL" id="CAK9309037.1"/>
    </source>
</evidence>
<reference evidence="4 5" key="1">
    <citation type="submission" date="2024-03" db="EMBL/GenBank/DDBJ databases">
        <authorList>
            <person name="Gkanogiannis A."/>
            <person name="Becerra Lopez-Lavalle L."/>
        </authorList>
    </citation>
    <scope>NUCLEOTIDE SEQUENCE [LARGE SCALE GENOMIC DNA]</scope>
</reference>
<protein>
    <recommendedName>
        <fullName evidence="3">Alpha/beta hydrolase fold-3 domain-containing protein</fullName>
    </recommendedName>
</protein>
<dbReference type="Pfam" id="PF07859">
    <property type="entry name" value="Abhydrolase_3"/>
    <property type="match status" value="1"/>
</dbReference>
<keyword evidence="2" id="KW-0378">Hydrolase</keyword>
<feature type="domain" description="Alpha/beta hydrolase fold-3" evidence="3">
    <location>
        <begin position="78"/>
        <end position="284"/>
    </location>
</feature>
<accession>A0ABP0XR60</accession>
<gene>
    <name evidence="4" type="ORF">CITCOLO1_LOCUS560</name>
</gene>
<dbReference type="InterPro" id="IPR029058">
    <property type="entry name" value="AB_hydrolase_fold"/>
</dbReference>
<dbReference type="Gene3D" id="3.40.50.1820">
    <property type="entry name" value="alpha/beta hydrolase"/>
    <property type="match status" value="1"/>
</dbReference>
<evidence type="ECO:0000256" key="1">
    <source>
        <dbReference type="ARBA" id="ARBA00010515"/>
    </source>
</evidence>
<dbReference type="InterPro" id="IPR013094">
    <property type="entry name" value="AB_hydrolase_3"/>
</dbReference>
<dbReference type="EMBL" id="OZ021735">
    <property type="protein sequence ID" value="CAK9309037.1"/>
    <property type="molecule type" value="Genomic_DNA"/>
</dbReference>
<evidence type="ECO:0000259" key="3">
    <source>
        <dbReference type="Pfam" id="PF07859"/>
    </source>
</evidence>
<dbReference type="PANTHER" id="PTHR23024">
    <property type="entry name" value="ARYLACETAMIDE DEACETYLASE"/>
    <property type="match status" value="1"/>
</dbReference>
<proteinExistence type="inferred from homology"/>
<evidence type="ECO:0000313" key="5">
    <source>
        <dbReference type="Proteomes" id="UP001642487"/>
    </source>
</evidence>
<dbReference type="InterPro" id="IPR002168">
    <property type="entry name" value="Lipase_GDXG_HIS_AS"/>
</dbReference>
<dbReference type="InterPro" id="IPR050466">
    <property type="entry name" value="Carboxylest/Gibb_receptor"/>
</dbReference>
<organism evidence="4 5">
    <name type="scientific">Citrullus colocynthis</name>
    <name type="common">colocynth</name>
    <dbReference type="NCBI Taxonomy" id="252529"/>
    <lineage>
        <taxon>Eukaryota</taxon>
        <taxon>Viridiplantae</taxon>
        <taxon>Streptophyta</taxon>
        <taxon>Embryophyta</taxon>
        <taxon>Tracheophyta</taxon>
        <taxon>Spermatophyta</taxon>
        <taxon>Magnoliopsida</taxon>
        <taxon>eudicotyledons</taxon>
        <taxon>Gunneridae</taxon>
        <taxon>Pentapetalae</taxon>
        <taxon>rosids</taxon>
        <taxon>fabids</taxon>
        <taxon>Cucurbitales</taxon>
        <taxon>Cucurbitaceae</taxon>
        <taxon>Benincaseae</taxon>
        <taxon>Citrullus</taxon>
    </lineage>
</organism>
<keyword evidence="5" id="KW-1185">Reference proteome</keyword>
<dbReference type="Proteomes" id="UP001642487">
    <property type="component" value="Chromosome 1"/>
</dbReference>
<dbReference type="SUPFAM" id="SSF53474">
    <property type="entry name" value="alpha/beta-Hydrolases"/>
    <property type="match status" value="1"/>
</dbReference>